<dbReference type="NCBIfam" id="TIGR03505">
    <property type="entry name" value="FimV_core"/>
    <property type="match status" value="1"/>
</dbReference>
<feature type="coiled-coil region" evidence="1">
    <location>
        <begin position="222"/>
        <end position="298"/>
    </location>
</feature>
<dbReference type="Gene3D" id="1.20.58.2200">
    <property type="match status" value="1"/>
</dbReference>
<name>A0AAU6UZY4_UNCXX</name>
<feature type="compositionally biased region" description="Basic and acidic residues" evidence="2">
    <location>
        <begin position="803"/>
        <end position="827"/>
    </location>
</feature>
<feature type="compositionally biased region" description="Acidic residues" evidence="2">
    <location>
        <begin position="921"/>
        <end position="934"/>
    </location>
</feature>
<feature type="region of interest" description="Disordered" evidence="2">
    <location>
        <begin position="114"/>
        <end position="221"/>
    </location>
</feature>
<gene>
    <name evidence="4" type="ORF">MRN14_13770</name>
</gene>
<feature type="region of interest" description="Disordered" evidence="2">
    <location>
        <begin position="733"/>
        <end position="934"/>
    </location>
</feature>
<feature type="compositionally biased region" description="Polar residues" evidence="2">
    <location>
        <begin position="171"/>
        <end position="193"/>
    </location>
</feature>
<feature type="compositionally biased region" description="Low complexity" evidence="2">
    <location>
        <begin position="154"/>
        <end position="169"/>
    </location>
</feature>
<keyword evidence="3" id="KW-1133">Transmembrane helix</keyword>
<feature type="compositionally biased region" description="Acidic residues" evidence="2">
    <location>
        <begin position="733"/>
        <end position="753"/>
    </location>
</feature>
<feature type="region of interest" description="Disordered" evidence="2">
    <location>
        <begin position="693"/>
        <end position="721"/>
    </location>
</feature>
<dbReference type="AlphaFoldDB" id="A0AAU6UZY4"/>
<protein>
    <submittedName>
        <fullName evidence="4">Pilus assembly protein FimV</fullName>
    </submittedName>
</protein>
<dbReference type="InterPro" id="IPR020012">
    <property type="entry name" value="LysM_FimV"/>
</dbReference>
<evidence type="ECO:0000256" key="3">
    <source>
        <dbReference type="SAM" id="Phobius"/>
    </source>
</evidence>
<feature type="compositionally biased region" description="Basic and acidic residues" evidence="2">
    <location>
        <begin position="891"/>
        <end position="904"/>
    </location>
</feature>
<organism evidence="4">
    <name type="scientific">bacterium 19NY03SH02</name>
    <dbReference type="NCBI Taxonomy" id="2920631"/>
    <lineage>
        <taxon>Bacteria</taxon>
    </lineage>
</organism>
<accession>A0AAU6UZY4</accession>
<evidence type="ECO:0000256" key="2">
    <source>
        <dbReference type="SAM" id="MobiDB-lite"/>
    </source>
</evidence>
<feature type="compositionally biased region" description="Basic and acidic residues" evidence="2">
    <location>
        <begin position="134"/>
        <end position="153"/>
    </location>
</feature>
<dbReference type="EMBL" id="CP095354">
    <property type="protein sequence ID" value="XAG79537.1"/>
    <property type="molecule type" value="Genomic_DNA"/>
</dbReference>
<feature type="compositionally biased region" description="Acidic residues" evidence="2">
    <location>
        <begin position="519"/>
        <end position="531"/>
    </location>
</feature>
<evidence type="ECO:0000313" key="4">
    <source>
        <dbReference type="EMBL" id="XAG79537.1"/>
    </source>
</evidence>
<feature type="region of interest" description="Disordered" evidence="2">
    <location>
        <begin position="423"/>
        <end position="545"/>
    </location>
</feature>
<feature type="compositionally biased region" description="Acidic residues" evidence="2">
    <location>
        <begin position="875"/>
        <end position="888"/>
    </location>
</feature>
<feature type="compositionally biased region" description="Acidic residues" evidence="2">
    <location>
        <begin position="423"/>
        <end position="435"/>
    </location>
</feature>
<proteinExistence type="predicted"/>
<feature type="compositionally biased region" description="Basic and acidic residues" evidence="2">
    <location>
        <begin position="777"/>
        <end position="795"/>
    </location>
</feature>
<evidence type="ECO:0000256" key="1">
    <source>
        <dbReference type="SAM" id="Coils"/>
    </source>
</evidence>
<keyword evidence="1" id="KW-0175">Coiled coil</keyword>
<dbReference type="InterPro" id="IPR038440">
    <property type="entry name" value="FimV_C_sf"/>
</dbReference>
<dbReference type="InterPro" id="IPR020011">
    <property type="entry name" value="FimV_C"/>
</dbReference>
<feature type="transmembrane region" description="Helical" evidence="3">
    <location>
        <begin position="314"/>
        <end position="335"/>
    </location>
</feature>
<dbReference type="NCBIfam" id="TIGR03504">
    <property type="entry name" value="FimV_Cterm"/>
    <property type="match status" value="1"/>
</dbReference>
<feature type="region of interest" description="Disordered" evidence="2">
    <location>
        <begin position="589"/>
        <end position="614"/>
    </location>
</feature>
<reference evidence="4" key="1">
    <citation type="submission" date="2022-03" db="EMBL/GenBank/DDBJ databases">
        <title>Sea Food Isolates.</title>
        <authorList>
            <person name="Li c."/>
        </authorList>
    </citation>
    <scope>NUCLEOTIDE SEQUENCE</scope>
    <source>
        <strain evidence="4">19NY03SH02</strain>
    </source>
</reference>
<keyword evidence="3" id="KW-0812">Transmembrane</keyword>
<feature type="compositionally biased region" description="Low complexity" evidence="2">
    <location>
        <begin position="201"/>
        <end position="215"/>
    </location>
</feature>
<sequence length="1074" mass="115618">MNFRTSYLVGLMAAFFALNQGTLIEPAHAEGLKITGPDGQVRQQVRQYGPTTPSDTFWSIAQKVRPDSSVSIYQVMAAIFEANPHAFTSNNYNSLERGMILLIPSKEVMQAIPQSMARARAEQDDKSWSSGKPLKADDGKIETAKAPERESQAAKEPTPATQTPTAAQPSKVATSAKENSAQPKVSEPSTEPTQVAADKSPATTTEKAATEATPETADDNSIEALQSRNLSLTDELGRAQDLLTVANTDNQGLQAQIDELNQRLSVLEESLQASKKQEQQLKAENAELKQQLQAASATANEPDDLWRSLMDNPLLLALAAAIPAVLLLLLLWSMLRRRRKQSDAQAPQTEAAPMAAAAAAGAATAEMANADDELAVHLDDDPDDSIDSLLDVDSSALQPEPEVESDNEQMDMAQEMFIDSGEGDDAQEAEDEGQSLDELWAEAMGEQESGEQEEPAEEDLDSLLAGLDDTDKQETIPEELQAESVPASEPELSETLPEDVTAAFDQSFEAELEQNLNLEPEEQSSEPELDTELQSLDLESQADDSAVVIDEDEDLSAAIAAELAEDEQAEETLDETQEADLDALLAGFDVNENTEPQIEVGTQVEDDSKTEAEEDLSAAIAAELDEDDSADTELGEEADIDALLAGFDSPAEESTETEDLSDAIAAELEDDNVAIDSSDTEADIDALLAGFDDLGDAVETQEAEAEPVQAEEESEDLDALLAGLADDVIAIDNADEAIAETGEEDSSEVESDDATERSDAELDAMLAGLSQAEDLDEPKKSDETDTLADESRDTDSAPQSAQRSDKDSGFFDDLKAGSKSHDPHILEWEPSAPKEPLVEEEPSAQEKQEPSAQEEPSAIEELLAQEELSNQEQAADVEDSVTDTEQALDIDLAKDTDDSDKSLSDDDLLAAFSENVAKEAEADEEFSLELDDDDSLDLEDHKLTVDEALAALDAKEKGKVASSMVPEHDLSAFQKENGFIDIERLLSEADEGNSDTDPYKELDVDMGELDSLVGAAAMVDVDDEENSVNAKLDLARAYIEIDDKDSAKALLKEVELDGNARQQEEAAALIKTLG</sequence>
<feature type="compositionally biased region" description="Acidic residues" evidence="2">
    <location>
        <begin position="693"/>
        <end position="718"/>
    </location>
</feature>
<keyword evidence="3" id="KW-0472">Membrane</keyword>
<feature type="compositionally biased region" description="Acidic residues" evidence="2">
    <location>
        <begin position="448"/>
        <end position="461"/>
    </location>
</feature>